<dbReference type="AlphaFoldDB" id="A0A7W9NI63"/>
<dbReference type="InterPro" id="IPR036388">
    <property type="entry name" value="WH-like_DNA-bd_sf"/>
</dbReference>
<comment type="caution">
    <text evidence="2">The sequence shown here is derived from an EMBL/GenBank/DDBJ whole genome shotgun (WGS) entry which is preliminary data.</text>
</comment>
<dbReference type="InterPro" id="IPR009061">
    <property type="entry name" value="DNA-bd_dom_put_sf"/>
</dbReference>
<accession>A0A7W9NI63</accession>
<name>A0A7W9NI63_9PSEU</name>
<protein>
    <submittedName>
        <fullName evidence="2">DNA-binding transcriptional MerR regulator</fullName>
    </submittedName>
</protein>
<dbReference type="Gene3D" id="1.10.10.10">
    <property type="entry name" value="Winged helix-like DNA-binding domain superfamily/Winged helix DNA-binding domain"/>
    <property type="match status" value="1"/>
</dbReference>
<keyword evidence="3" id="KW-1185">Reference proteome</keyword>
<proteinExistence type="predicted"/>
<dbReference type="SUPFAM" id="SSF46955">
    <property type="entry name" value="Putative DNA-binding domain"/>
    <property type="match status" value="1"/>
</dbReference>
<keyword evidence="2" id="KW-0238">DNA-binding</keyword>
<feature type="domain" description="Helix-turn-helix" evidence="1">
    <location>
        <begin position="7"/>
        <end position="52"/>
    </location>
</feature>
<gene>
    <name evidence="2" type="ORF">BJ998_003989</name>
</gene>
<sequence>MGKLWGPKELADFLNVPLQTVYQWRTKGYGPPGRRMGKHLRYLPADVVRWVKDLPTGA</sequence>
<evidence type="ECO:0000313" key="3">
    <source>
        <dbReference type="Proteomes" id="UP000585638"/>
    </source>
</evidence>
<dbReference type="InterPro" id="IPR041657">
    <property type="entry name" value="HTH_17"/>
</dbReference>
<dbReference type="RefSeq" id="WP_184863753.1">
    <property type="nucleotide sequence ID" value="NZ_BAAAWY010000001.1"/>
</dbReference>
<dbReference type="EMBL" id="JACHIR010000001">
    <property type="protein sequence ID" value="MBB5892793.1"/>
    <property type="molecule type" value="Genomic_DNA"/>
</dbReference>
<dbReference type="GO" id="GO:0003677">
    <property type="term" value="F:DNA binding"/>
    <property type="evidence" value="ECO:0007669"/>
    <property type="project" value="UniProtKB-KW"/>
</dbReference>
<evidence type="ECO:0000259" key="1">
    <source>
        <dbReference type="Pfam" id="PF12728"/>
    </source>
</evidence>
<dbReference type="Pfam" id="PF12728">
    <property type="entry name" value="HTH_17"/>
    <property type="match status" value="1"/>
</dbReference>
<evidence type="ECO:0000313" key="2">
    <source>
        <dbReference type="EMBL" id="MBB5892793.1"/>
    </source>
</evidence>
<dbReference type="Proteomes" id="UP000585638">
    <property type="component" value="Unassembled WGS sequence"/>
</dbReference>
<reference evidence="2 3" key="1">
    <citation type="submission" date="2020-08" db="EMBL/GenBank/DDBJ databases">
        <title>Sequencing the genomes of 1000 actinobacteria strains.</title>
        <authorList>
            <person name="Klenk H.-P."/>
        </authorList>
    </citation>
    <scope>NUCLEOTIDE SEQUENCE [LARGE SCALE GENOMIC DNA]</scope>
    <source>
        <strain evidence="2 3">DSM 43851</strain>
    </source>
</reference>
<organism evidence="2 3">
    <name type="scientific">Kutzneria kofuensis</name>
    <dbReference type="NCBI Taxonomy" id="103725"/>
    <lineage>
        <taxon>Bacteria</taxon>
        <taxon>Bacillati</taxon>
        <taxon>Actinomycetota</taxon>
        <taxon>Actinomycetes</taxon>
        <taxon>Pseudonocardiales</taxon>
        <taxon>Pseudonocardiaceae</taxon>
        <taxon>Kutzneria</taxon>
    </lineage>
</organism>